<dbReference type="Pfam" id="PF00582">
    <property type="entry name" value="Usp"/>
    <property type="match status" value="1"/>
</dbReference>
<evidence type="ECO:0000256" key="1">
    <source>
        <dbReference type="ARBA" id="ARBA00008791"/>
    </source>
</evidence>
<dbReference type="PANTHER" id="PTHR46268">
    <property type="entry name" value="STRESS RESPONSE PROTEIN NHAX"/>
    <property type="match status" value="1"/>
</dbReference>
<evidence type="ECO:0000313" key="4">
    <source>
        <dbReference type="Proteomes" id="UP000760545"/>
    </source>
</evidence>
<protein>
    <submittedName>
        <fullName evidence="3">Universal stress protein</fullName>
    </submittedName>
</protein>
<evidence type="ECO:0000259" key="2">
    <source>
        <dbReference type="Pfam" id="PF00582"/>
    </source>
</evidence>
<dbReference type="CDD" id="cd00293">
    <property type="entry name" value="USP-like"/>
    <property type="match status" value="1"/>
</dbReference>
<dbReference type="PRINTS" id="PR01438">
    <property type="entry name" value="UNVRSLSTRESS"/>
</dbReference>
<dbReference type="RefSeq" id="WP_167919591.1">
    <property type="nucleotide sequence ID" value="NZ_JAAVJS010000027.1"/>
</dbReference>
<dbReference type="InterPro" id="IPR006016">
    <property type="entry name" value="UspA"/>
</dbReference>
<comment type="caution">
    <text evidence="3">The sequence shown here is derived from an EMBL/GenBank/DDBJ whole genome shotgun (WGS) entry which is preliminary data.</text>
</comment>
<proteinExistence type="inferred from homology"/>
<evidence type="ECO:0000313" key="3">
    <source>
        <dbReference type="EMBL" id="NJX16737.1"/>
    </source>
</evidence>
<gene>
    <name evidence="3" type="ORF">HC176_14695</name>
</gene>
<accession>A0ABX1DFB0</accession>
<name>A0ABX1DFB0_9FLAO</name>
<organism evidence="3 4">
    <name type="scientific">Tamlana crocina</name>
    <dbReference type="NCBI Taxonomy" id="393006"/>
    <lineage>
        <taxon>Bacteria</taxon>
        <taxon>Pseudomonadati</taxon>
        <taxon>Bacteroidota</taxon>
        <taxon>Flavobacteriia</taxon>
        <taxon>Flavobacteriales</taxon>
        <taxon>Flavobacteriaceae</taxon>
        <taxon>Tamlana</taxon>
    </lineage>
</organism>
<dbReference type="EMBL" id="JAAVJS010000027">
    <property type="protein sequence ID" value="NJX16737.1"/>
    <property type="molecule type" value="Genomic_DNA"/>
</dbReference>
<dbReference type="PANTHER" id="PTHR46268:SF6">
    <property type="entry name" value="UNIVERSAL STRESS PROTEIN UP12"/>
    <property type="match status" value="1"/>
</dbReference>
<dbReference type="InterPro" id="IPR006015">
    <property type="entry name" value="Universal_stress_UspA"/>
</dbReference>
<dbReference type="Proteomes" id="UP000760545">
    <property type="component" value="Unassembled WGS sequence"/>
</dbReference>
<dbReference type="Gene3D" id="3.40.50.12370">
    <property type="match status" value="1"/>
</dbReference>
<dbReference type="SUPFAM" id="SSF52402">
    <property type="entry name" value="Adenine nucleotide alpha hydrolases-like"/>
    <property type="match status" value="2"/>
</dbReference>
<reference evidence="3 4" key="1">
    <citation type="submission" date="2020-03" db="EMBL/GenBank/DDBJ databases">
        <title>Tamlana sp. nov, isolated from XXX.</title>
        <authorList>
            <person name="Cao W.R."/>
        </authorList>
    </citation>
    <scope>NUCLEOTIDE SEQUENCE [LARGE SCALE GENOMIC DNA]</scope>
    <source>
        <strain evidence="3 4">HST1-43</strain>
    </source>
</reference>
<keyword evidence="4" id="KW-1185">Reference proteome</keyword>
<sequence length="270" mass="30348">MIKKILFPTDFSPAAHKAFAYAISIAKKADSRVDVIHVYPEPGKGKALYMDPKQFRNDRKVFQKDMKKKMAEFIKPYDTNAIGSQAVFPSDETTNKIIEFSDHKYDLIIMGTKGERNALNKIIGSITTKTMMNAHCPVLAIPNDTEIKDLRSITYSTSLKEKDDSFLKSLSEFADLFGASIEYLHVVDNSEDQALGNLKAKGLSADASNVHLVKNTSVLNGVDYFLKEHQTDVLALFIPKRTFLDKLFHKSVTKKLTFYAGIPLFVVNEK</sequence>
<feature type="domain" description="UspA" evidence="2">
    <location>
        <begin position="1"/>
        <end position="142"/>
    </location>
</feature>
<comment type="similarity">
    <text evidence="1">Belongs to the universal stress protein A family.</text>
</comment>